<dbReference type="CDD" id="cd00085">
    <property type="entry name" value="HNHc"/>
    <property type="match status" value="1"/>
</dbReference>
<keyword evidence="7" id="KW-0548">Nucleotidyltransferase</keyword>
<comment type="caution">
    <text evidence="7">The sequence shown here is derived from an EMBL/GenBank/DDBJ whole genome shotgun (WGS) entry which is preliminary data.</text>
</comment>
<dbReference type="EMBL" id="NIDE01000017">
    <property type="protein sequence ID" value="OWK35758.1"/>
    <property type="molecule type" value="Genomic_DNA"/>
</dbReference>
<proteinExistence type="inferred from homology"/>
<dbReference type="EMBL" id="NIDE01000018">
    <property type="protein sequence ID" value="OWK35234.1"/>
    <property type="molecule type" value="Genomic_DNA"/>
</dbReference>
<evidence type="ECO:0000256" key="1">
    <source>
        <dbReference type="ARBA" id="ARBA00034120"/>
    </source>
</evidence>
<dbReference type="EMBL" id="NIDE01000009">
    <property type="protein sequence ID" value="OWK39996.1"/>
    <property type="molecule type" value="Genomic_DNA"/>
</dbReference>
<dbReference type="PANTHER" id="PTHR34047:SF10">
    <property type="entry name" value="GROUP II INTRON-ASSOCIATED OPEN READING FRAME"/>
    <property type="match status" value="1"/>
</dbReference>
<feature type="region of interest" description="Disordered" evidence="2">
    <location>
        <begin position="552"/>
        <end position="591"/>
    </location>
</feature>
<dbReference type="InterPro" id="IPR003615">
    <property type="entry name" value="HNH_nuc"/>
</dbReference>
<dbReference type="Pfam" id="PF01844">
    <property type="entry name" value="HNH"/>
    <property type="match status" value="1"/>
</dbReference>
<keyword evidence="7" id="KW-0808">Transferase</keyword>
<evidence type="ECO:0000259" key="3">
    <source>
        <dbReference type="PROSITE" id="PS50878"/>
    </source>
</evidence>
<evidence type="ECO:0000313" key="8">
    <source>
        <dbReference type="Proteomes" id="UP000214646"/>
    </source>
</evidence>
<dbReference type="GO" id="GO:0008270">
    <property type="term" value="F:zinc ion binding"/>
    <property type="evidence" value="ECO:0007669"/>
    <property type="project" value="InterPro"/>
</dbReference>
<reference evidence="8" key="1">
    <citation type="submission" date="2017-06" db="EMBL/GenBank/DDBJ databases">
        <title>Genome analysis of Fimbriiglobus ruber SP5, the first member of the order Planctomycetales with confirmed chitinolytic capability.</title>
        <authorList>
            <person name="Ravin N.V."/>
            <person name="Rakitin A.L."/>
            <person name="Ivanova A.A."/>
            <person name="Beletsky A.V."/>
            <person name="Kulichevskaya I.S."/>
            <person name="Mardanov A.V."/>
            <person name="Dedysh S.N."/>
        </authorList>
    </citation>
    <scope>NUCLEOTIDE SEQUENCE [LARGE SCALE GENOMIC DNA]</scope>
    <source>
        <strain evidence="8">SP5</strain>
    </source>
</reference>
<dbReference type="NCBIfam" id="TIGR04416">
    <property type="entry name" value="group_II_RT_mat"/>
    <property type="match status" value="1"/>
</dbReference>
<dbReference type="InterPro" id="IPR043502">
    <property type="entry name" value="DNA/RNA_pol_sf"/>
</dbReference>
<dbReference type="Proteomes" id="UP000214646">
    <property type="component" value="Unassembled WGS sequence"/>
</dbReference>
<organism evidence="7 8">
    <name type="scientific">Fimbriiglobus ruber</name>
    <dbReference type="NCBI Taxonomy" id="1908690"/>
    <lineage>
        <taxon>Bacteria</taxon>
        <taxon>Pseudomonadati</taxon>
        <taxon>Planctomycetota</taxon>
        <taxon>Planctomycetia</taxon>
        <taxon>Gemmatales</taxon>
        <taxon>Gemmataceae</taxon>
        <taxon>Fimbriiglobus</taxon>
    </lineage>
</organism>
<keyword evidence="8" id="KW-1185">Reference proteome</keyword>
<gene>
    <name evidence="7" type="ORF">FRUB_04581</name>
    <name evidence="6" type="ORF">FRUB_05886</name>
    <name evidence="5" type="ORF">FRUB_08321</name>
    <name evidence="4" type="ORF">FRUB_09395</name>
</gene>
<dbReference type="Pfam" id="PF13655">
    <property type="entry name" value="RVT_N"/>
    <property type="match status" value="1"/>
</dbReference>
<comment type="similarity">
    <text evidence="1">Belongs to the bacterial reverse transcriptase family.</text>
</comment>
<dbReference type="InterPro" id="IPR051083">
    <property type="entry name" value="GrpII_Intron_Splice-Mob/Def"/>
</dbReference>
<accession>A0A225DRH9</accession>
<dbReference type="GO" id="GO:0003964">
    <property type="term" value="F:RNA-directed DNA polymerase activity"/>
    <property type="evidence" value="ECO:0007669"/>
    <property type="project" value="UniProtKB-KW"/>
</dbReference>
<dbReference type="AlphaFoldDB" id="A0A225DRH9"/>
<feature type="domain" description="Reverse transcriptase" evidence="3">
    <location>
        <begin position="81"/>
        <end position="327"/>
    </location>
</feature>
<evidence type="ECO:0000256" key="2">
    <source>
        <dbReference type="SAM" id="MobiDB-lite"/>
    </source>
</evidence>
<dbReference type="EMBL" id="NIDE01000006">
    <property type="protein sequence ID" value="OWK41218.1"/>
    <property type="molecule type" value="Genomic_DNA"/>
</dbReference>
<dbReference type="GO" id="GO:0004519">
    <property type="term" value="F:endonuclease activity"/>
    <property type="evidence" value="ECO:0007669"/>
    <property type="project" value="InterPro"/>
</dbReference>
<name>A0A225DRH9_9BACT</name>
<sequence>MYRWEALPWRQIERDVFKLQKRIYRASARGDSQTVRTLQRLMINNRAAKLLAVRRVTQDNRGKNTAGVDGVSALAPEDRLELADGLKVGAEATPVRRVYIPKPGSEELRPLGIPTLHDRALQTLVRFALEPEWEARFEPNSYGFRPGRSCWDAIGAIFQSVSKMDKYVLDADIAKCFDRIDHDALLKKVNAGPTITRQLRAWLEAGILDGETLFPSEQGTPQGGAISPLLANIALHGLEELVQARFPRRREWVNGKEQNIAPPHVIRYADDFVVLHRDEAVVREARQVIAEWLKGMGLELKPSKTRVGHTLREVDGRAGFDFLGFSVRQYPVGASRSGSKSNGQRIGFKTLIRPSAEAVKRHVARLREILDRHRNAPQEALIGHLNPVIRGWSMYYSTVVSSQTFSKVHHVLFQMLRGWANRRHPNKGGRWVGRKYWRAGDGLGWIFKPPGKAVRLASHMDTNIVRHAKVQDARSPFDGDWVYWGSRLGRYPDVFPAVARLLKNQKGRCPRCGLFFKHDDETCVDHIQPKSQGGAAGGSNIQLLHLHCHQGKTAEDRRRGVNDNHRVTEEPDEAKVSRPVLKPSRSGDTPA</sequence>
<dbReference type="InterPro" id="IPR030931">
    <property type="entry name" value="Group_II_RT_mat"/>
</dbReference>
<dbReference type="SMART" id="SM00507">
    <property type="entry name" value="HNHc"/>
    <property type="match status" value="1"/>
</dbReference>
<reference evidence="7" key="2">
    <citation type="journal article" date="2018" name="Appl. Environ. Microbiol.">
        <title>Genome Analysis of Fimbriiglobus ruber SP5(T), a Planctomycete with Confirmed Chitinolytic Capability.</title>
        <authorList>
            <person name="Ravin N.V."/>
            <person name="Rakitin A.L."/>
            <person name="Ivanova A.A."/>
            <person name="Beletsky A.V."/>
            <person name="Kulichevskaya I.S."/>
            <person name="Mardanov A.V."/>
            <person name="Dedysh S.N."/>
        </authorList>
    </citation>
    <scope>NUCLEOTIDE SEQUENCE</scope>
    <source>
        <strain evidence="7">SP5</strain>
    </source>
</reference>
<dbReference type="InterPro" id="IPR013597">
    <property type="entry name" value="Mat_intron_G2"/>
</dbReference>
<feature type="compositionally biased region" description="Basic and acidic residues" evidence="2">
    <location>
        <begin position="552"/>
        <end position="576"/>
    </location>
</feature>
<dbReference type="Pfam" id="PF08388">
    <property type="entry name" value="GIIM"/>
    <property type="match status" value="1"/>
</dbReference>
<dbReference type="SUPFAM" id="SSF56672">
    <property type="entry name" value="DNA/RNA polymerases"/>
    <property type="match status" value="1"/>
</dbReference>
<evidence type="ECO:0000313" key="6">
    <source>
        <dbReference type="EMBL" id="OWK39996.1"/>
    </source>
</evidence>
<dbReference type="InterPro" id="IPR002711">
    <property type="entry name" value="HNH"/>
</dbReference>
<dbReference type="PROSITE" id="PS50878">
    <property type="entry name" value="RT_POL"/>
    <property type="match status" value="1"/>
</dbReference>
<protein>
    <submittedName>
        <fullName evidence="7">Retron-type RNA-directed DNA polymerase</fullName>
    </submittedName>
</protein>
<dbReference type="Pfam" id="PF00078">
    <property type="entry name" value="RVT_1"/>
    <property type="match status" value="1"/>
</dbReference>
<dbReference type="CDD" id="cd01651">
    <property type="entry name" value="RT_G2_intron"/>
    <property type="match status" value="1"/>
</dbReference>
<dbReference type="InterPro" id="IPR025960">
    <property type="entry name" value="RVT_N"/>
</dbReference>
<evidence type="ECO:0000313" key="7">
    <source>
        <dbReference type="EMBL" id="OWK41218.1"/>
    </source>
</evidence>
<dbReference type="InterPro" id="IPR000477">
    <property type="entry name" value="RT_dom"/>
</dbReference>
<evidence type="ECO:0000313" key="4">
    <source>
        <dbReference type="EMBL" id="OWK35234.1"/>
    </source>
</evidence>
<evidence type="ECO:0000313" key="5">
    <source>
        <dbReference type="EMBL" id="OWK35758.1"/>
    </source>
</evidence>
<dbReference type="Gene3D" id="1.10.30.50">
    <property type="match status" value="1"/>
</dbReference>
<dbReference type="GO" id="GO:0003676">
    <property type="term" value="F:nucleic acid binding"/>
    <property type="evidence" value="ECO:0007669"/>
    <property type="project" value="InterPro"/>
</dbReference>
<dbReference type="PANTHER" id="PTHR34047">
    <property type="entry name" value="NUCLEAR INTRON MATURASE 1, MITOCHONDRIAL-RELATED"/>
    <property type="match status" value="1"/>
</dbReference>
<keyword evidence="7" id="KW-0695">RNA-directed DNA polymerase</keyword>